<feature type="domain" description="Xaa-Pro dipeptidyl-peptidase-like" evidence="1">
    <location>
        <begin position="45"/>
        <end position="307"/>
    </location>
</feature>
<dbReference type="EMBL" id="JACIBY010000001">
    <property type="protein sequence ID" value="MBB3836588.1"/>
    <property type="molecule type" value="Genomic_DNA"/>
</dbReference>
<dbReference type="PANTHER" id="PTHR43265:SF1">
    <property type="entry name" value="ESTERASE ESTD"/>
    <property type="match status" value="1"/>
</dbReference>
<dbReference type="InterPro" id="IPR000383">
    <property type="entry name" value="Xaa-Pro-like_dom"/>
</dbReference>
<dbReference type="RefSeq" id="WP_183971321.1">
    <property type="nucleotide sequence ID" value="NZ_JACIBY010000001.1"/>
</dbReference>
<dbReference type="Pfam" id="PF02129">
    <property type="entry name" value="Peptidase_S15"/>
    <property type="match status" value="1"/>
</dbReference>
<name>A0A7W5ZGW1_9BACT</name>
<evidence type="ECO:0000259" key="1">
    <source>
        <dbReference type="Pfam" id="PF02129"/>
    </source>
</evidence>
<proteinExistence type="predicted"/>
<evidence type="ECO:0000313" key="3">
    <source>
        <dbReference type="Proteomes" id="UP000541352"/>
    </source>
</evidence>
<reference evidence="2 3" key="1">
    <citation type="submission" date="2020-08" db="EMBL/GenBank/DDBJ databases">
        <title>Genomic Encyclopedia of Type Strains, Phase IV (KMG-IV): sequencing the most valuable type-strain genomes for metagenomic binning, comparative biology and taxonomic classification.</title>
        <authorList>
            <person name="Goeker M."/>
        </authorList>
    </citation>
    <scope>NUCLEOTIDE SEQUENCE [LARGE SCALE GENOMIC DNA]</scope>
    <source>
        <strain evidence="2 3">DSM 17976</strain>
    </source>
</reference>
<organism evidence="2 3">
    <name type="scientific">Runella defluvii</name>
    <dbReference type="NCBI Taxonomy" id="370973"/>
    <lineage>
        <taxon>Bacteria</taxon>
        <taxon>Pseudomonadati</taxon>
        <taxon>Bacteroidota</taxon>
        <taxon>Cytophagia</taxon>
        <taxon>Cytophagales</taxon>
        <taxon>Spirosomataceae</taxon>
        <taxon>Runella</taxon>
    </lineage>
</organism>
<comment type="caution">
    <text evidence="2">The sequence shown here is derived from an EMBL/GenBank/DDBJ whole genome shotgun (WGS) entry which is preliminary data.</text>
</comment>
<sequence length="356" mass="40453">MKKSMALRSFIILILFVCDSAFGQIKTESFEFIHNGKKLSGLLDLPIGQKPTSVILIVQGYGKSNIVEGNWYYDLRSNFVKLGLACVIWDKPGCGKSEGEFDVNQTVQSSADEVLSAIKEIESKNIAGATNIGLWGICRAGWICPLVIQEYPKIAYWISVSGTDDKENFGYLLETNLRIDGRSETEIQLLVSEWQRGNDIFRKGGAFAEYQKATQNLTKDSFWIFLNNSSETEESYLSKQKQFISEHHKFDRKTGLMIYVPNFRKTLMKIQCPVLAIFGEKDANINWRQTIALYKETIGKKTKAKLTIKTYPDCNHNLKSCKTGGMKETIENSNKYQPPCDGYFDTMSEWLKKIVL</sequence>
<evidence type="ECO:0000313" key="2">
    <source>
        <dbReference type="EMBL" id="MBB3836588.1"/>
    </source>
</evidence>
<protein>
    <recommendedName>
        <fullName evidence="1">Xaa-Pro dipeptidyl-peptidase-like domain-containing protein</fullName>
    </recommendedName>
</protein>
<dbReference type="PANTHER" id="PTHR43265">
    <property type="entry name" value="ESTERASE ESTD"/>
    <property type="match status" value="1"/>
</dbReference>
<dbReference type="Gene3D" id="3.40.50.1820">
    <property type="entry name" value="alpha/beta hydrolase"/>
    <property type="match status" value="1"/>
</dbReference>
<dbReference type="GO" id="GO:0052689">
    <property type="term" value="F:carboxylic ester hydrolase activity"/>
    <property type="evidence" value="ECO:0007669"/>
    <property type="project" value="TreeGrafter"/>
</dbReference>
<dbReference type="SUPFAM" id="SSF53474">
    <property type="entry name" value="alpha/beta-Hydrolases"/>
    <property type="match status" value="1"/>
</dbReference>
<dbReference type="InterPro" id="IPR053145">
    <property type="entry name" value="AB_hydrolase_Est10"/>
</dbReference>
<dbReference type="AlphaFoldDB" id="A0A7W5ZGW1"/>
<dbReference type="Proteomes" id="UP000541352">
    <property type="component" value="Unassembled WGS sequence"/>
</dbReference>
<gene>
    <name evidence="2" type="ORF">FHS57_000570</name>
</gene>
<dbReference type="InterPro" id="IPR029058">
    <property type="entry name" value="AB_hydrolase_fold"/>
</dbReference>
<keyword evidence="3" id="KW-1185">Reference proteome</keyword>
<accession>A0A7W5ZGW1</accession>